<accession>A0ACC0YH65</accession>
<evidence type="ECO:0000313" key="2">
    <source>
        <dbReference type="Proteomes" id="UP001163603"/>
    </source>
</evidence>
<name>A0ACC0YH65_9ROSI</name>
<gene>
    <name evidence="1" type="ORF">Pint_23804</name>
</gene>
<dbReference type="EMBL" id="CM047741">
    <property type="protein sequence ID" value="KAJ0037618.1"/>
    <property type="molecule type" value="Genomic_DNA"/>
</dbReference>
<protein>
    <submittedName>
        <fullName evidence="1">Uncharacterized protein</fullName>
    </submittedName>
</protein>
<keyword evidence="2" id="KW-1185">Reference proteome</keyword>
<reference evidence="2" key="1">
    <citation type="journal article" date="2023" name="G3 (Bethesda)">
        <title>Genome assembly and association tests identify interacting loci associated with vigor, precocity, and sex in interspecific pistachio rootstocks.</title>
        <authorList>
            <person name="Palmer W."/>
            <person name="Jacygrad E."/>
            <person name="Sagayaradj S."/>
            <person name="Cavanaugh K."/>
            <person name="Han R."/>
            <person name="Bertier L."/>
            <person name="Beede B."/>
            <person name="Kafkas S."/>
            <person name="Golino D."/>
            <person name="Preece J."/>
            <person name="Michelmore R."/>
        </authorList>
    </citation>
    <scope>NUCLEOTIDE SEQUENCE [LARGE SCALE GENOMIC DNA]</scope>
</reference>
<dbReference type="Proteomes" id="UP001163603">
    <property type="component" value="Chromosome 6"/>
</dbReference>
<evidence type="ECO:0000313" key="1">
    <source>
        <dbReference type="EMBL" id="KAJ0037618.1"/>
    </source>
</evidence>
<sequence length="215" mass="24486">MNFMLAFGSGEASMRLLWRFGLLKILLPTQASYFVSEGFQESNMLLKLFTNLDRYLEPDRPCHKNLCLAVHSGGSLLDSIEKAKRISQLHDSCMSFHELPKSQRLDNVDFMYRVINLATSIIAVLHDMTREYSVPQSMSQSPQALNLFFVPPETSEDICKIFECAGYGMVLGSVPKLEKEINYELLALGNLQETRHLFGRIVLNTVYPETIVDRE</sequence>
<organism evidence="1 2">
    <name type="scientific">Pistacia integerrima</name>
    <dbReference type="NCBI Taxonomy" id="434235"/>
    <lineage>
        <taxon>Eukaryota</taxon>
        <taxon>Viridiplantae</taxon>
        <taxon>Streptophyta</taxon>
        <taxon>Embryophyta</taxon>
        <taxon>Tracheophyta</taxon>
        <taxon>Spermatophyta</taxon>
        <taxon>Magnoliopsida</taxon>
        <taxon>eudicotyledons</taxon>
        <taxon>Gunneridae</taxon>
        <taxon>Pentapetalae</taxon>
        <taxon>rosids</taxon>
        <taxon>malvids</taxon>
        <taxon>Sapindales</taxon>
        <taxon>Anacardiaceae</taxon>
        <taxon>Pistacia</taxon>
    </lineage>
</organism>
<proteinExistence type="predicted"/>
<comment type="caution">
    <text evidence="1">The sequence shown here is derived from an EMBL/GenBank/DDBJ whole genome shotgun (WGS) entry which is preliminary data.</text>
</comment>